<feature type="compositionally biased region" description="Low complexity" evidence="1">
    <location>
        <begin position="43"/>
        <end position="62"/>
    </location>
</feature>
<name>A0ABY6AXC7_9BURK</name>
<dbReference type="InterPro" id="IPR032710">
    <property type="entry name" value="NTF2-like_dom_sf"/>
</dbReference>
<sequence>MTDATPLSAGPVQDQGDRPPTVSEVALAAASAATRRGAVRATALTDADATEASTGATGATGATPPPHPQIVQDQRSVAEVVQAQLEAYNAHDVEGLLACYAPSAAQYEYPDRLLAQGHSALRARMAPRFVELRPQATLLSRIVVGSVVIDHERILNQSPDGASVRELIAIYEVDPAGTTIDTASGSPNENGRIRSARFVFGESRPA</sequence>
<keyword evidence="4" id="KW-1185">Reference proteome</keyword>
<reference evidence="3" key="1">
    <citation type="submission" date="2022-10" db="EMBL/GenBank/DDBJ databases">
        <title>Characterization and whole genome sequencing of a new Roseateles species, isolated from fresh water.</title>
        <authorList>
            <person name="Guliayeva D.Y."/>
            <person name="Akhremchuk A.E."/>
            <person name="Sikolenko M.A."/>
            <person name="Valentovich L.N."/>
            <person name="Sidarenka A.V."/>
        </authorList>
    </citation>
    <scope>NUCLEOTIDE SEQUENCE</scope>
    <source>
        <strain evidence="3">BIM B-1768</strain>
    </source>
</reference>
<dbReference type="Pfam" id="PF12680">
    <property type="entry name" value="SnoaL_2"/>
    <property type="match status" value="1"/>
</dbReference>
<dbReference type="Proteomes" id="UP001064933">
    <property type="component" value="Chromosome"/>
</dbReference>
<feature type="region of interest" description="Disordered" evidence="1">
    <location>
        <begin position="1"/>
        <end position="22"/>
    </location>
</feature>
<evidence type="ECO:0000256" key="1">
    <source>
        <dbReference type="SAM" id="MobiDB-lite"/>
    </source>
</evidence>
<protein>
    <submittedName>
        <fullName evidence="3">Nuclear transport factor 2 family protein</fullName>
    </submittedName>
</protein>
<feature type="region of interest" description="Disordered" evidence="1">
    <location>
        <begin position="43"/>
        <end position="68"/>
    </location>
</feature>
<dbReference type="Gene3D" id="3.10.450.50">
    <property type="match status" value="1"/>
</dbReference>
<organism evidence="3 4">
    <name type="scientific">Roseateles amylovorans</name>
    <dbReference type="NCBI Taxonomy" id="2978473"/>
    <lineage>
        <taxon>Bacteria</taxon>
        <taxon>Pseudomonadati</taxon>
        <taxon>Pseudomonadota</taxon>
        <taxon>Betaproteobacteria</taxon>
        <taxon>Burkholderiales</taxon>
        <taxon>Sphaerotilaceae</taxon>
        <taxon>Roseateles</taxon>
    </lineage>
</organism>
<accession>A0ABY6AXC7</accession>
<dbReference type="EMBL" id="CP104562">
    <property type="protein sequence ID" value="UXH76963.1"/>
    <property type="molecule type" value="Genomic_DNA"/>
</dbReference>
<gene>
    <name evidence="3" type="ORF">N4261_18295</name>
</gene>
<feature type="domain" description="SnoaL-like" evidence="2">
    <location>
        <begin position="81"/>
        <end position="173"/>
    </location>
</feature>
<evidence type="ECO:0000313" key="4">
    <source>
        <dbReference type="Proteomes" id="UP001064933"/>
    </source>
</evidence>
<dbReference type="RefSeq" id="WP_261756705.1">
    <property type="nucleotide sequence ID" value="NZ_CP104562.2"/>
</dbReference>
<proteinExistence type="predicted"/>
<evidence type="ECO:0000259" key="2">
    <source>
        <dbReference type="Pfam" id="PF12680"/>
    </source>
</evidence>
<dbReference type="InterPro" id="IPR037401">
    <property type="entry name" value="SnoaL-like"/>
</dbReference>
<evidence type="ECO:0000313" key="3">
    <source>
        <dbReference type="EMBL" id="UXH76963.1"/>
    </source>
</evidence>
<dbReference type="SUPFAM" id="SSF54427">
    <property type="entry name" value="NTF2-like"/>
    <property type="match status" value="1"/>
</dbReference>